<feature type="region of interest" description="Disordered" evidence="1">
    <location>
        <begin position="132"/>
        <end position="152"/>
    </location>
</feature>
<feature type="region of interest" description="Disordered" evidence="1">
    <location>
        <begin position="254"/>
        <end position="374"/>
    </location>
</feature>
<feature type="region of interest" description="Disordered" evidence="1">
    <location>
        <begin position="387"/>
        <end position="426"/>
    </location>
</feature>
<feature type="compositionally biased region" description="Polar residues" evidence="1">
    <location>
        <begin position="1477"/>
        <end position="1489"/>
    </location>
</feature>
<feature type="chain" id="PRO_5013095862" description="Apple domain-containing protein" evidence="2">
    <location>
        <begin position="22"/>
        <end position="1497"/>
    </location>
</feature>
<evidence type="ECO:0000259" key="3">
    <source>
        <dbReference type="PROSITE" id="PS50948"/>
    </source>
</evidence>
<dbReference type="InterPro" id="IPR003609">
    <property type="entry name" value="Pan_app"/>
</dbReference>
<dbReference type="SMART" id="SM00473">
    <property type="entry name" value="PAN_AP"/>
    <property type="match status" value="5"/>
</dbReference>
<feature type="domain" description="Apple" evidence="3">
    <location>
        <begin position="35"/>
        <end position="121"/>
    </location>
</feature>
<accession>A0A1Y1N456</accession>
<feature type="signal peptide" evidence="2">
    <location>
        <begin position="1"/>
        <end position="21"/>
    </location>
</feature>
<feature type="domain" description="Apple" evidence="3">
    <location>
        <begin position="538"/>
        <end position="623"/>
    </location>
</feature>
<dbReference type="PROSITE" id="PS50948">
    <property type="entry name" value="PAN"/>
    <property type="match status" value="4"/>
</dbReference>
<feature type="domain" description="Apple" evidence="3">
    <location>
        <begin position="977"/>
        <end position="1064"/>
    </location>
</feature>
<dbReference type="PANTHER" id="PTHR47327">
    <property type="entry name" value="FI18240P1-RELATED"/>
    <property type="match status" value="1"/>
</dbReference>
<dbReference type="Pfam" id="PF00024">
    <property type="entry name" value="PAN_1"/>
    <property type="match status" value="3"/>
</dbReference>
<feature type="compositionally biased region" description="Basic and acidic residues" evidence="1">
    <location>
        <begin position="268"/>
        <end position="293"/>
    </location>
</feature>
<dbReference type="Gene3D" id="3.50.4.10">
    <property type="entry name" value="Hepatocyte Growth Factor"/>
    <property type="match status" value="5"/>
</dbReference>
<sequence length="1497" mass="174146">MREETMIFVIILCFHFGFVNPLTIDNQLSVVRNDCYERLAFGQKLNPHEVDKEFQLSTVQECQMACTEEGDKCRSLSFGVGVKGNATCSLSRHSVRETPDLKPIGTISDVDYDLYIKKLGCKLVLNENQPADSKPLENGHRTNTSVSGGYQNSREPYFANKPYQVQSSMIGVASGSSYSEEPLRYGIGKPHYLGSFNHYPPFRPTYLNYPYDHRYSHQSYQPQSNDRFDFDPSPYLGPSYNRFETKPLQGYHVNNVHKPHKVPPRPLVENEHESFSRPPIHRPESNYEYKPFRPETVPNRPEHFGQQPLPINNYGSRPQRPIKIPDRPDDYYYKPNPPRPHPLDEGIGQYGTRPQRPQQLPNRPDDYNYKPPQSVWLDRPTIVGYGTTISHRPNEIPDRPVYIPKPSRPEPPNEYGPTLPHRPIKIPYKPDSYDYLPDAIKPGSYRPHLIDKYDTIKPYRPGHSDYDALAPNRPIWALDYEAQRPFRPHRPQANGYQVEEPNVYEAKPKYPFEDNKSGNSTPYGGTITAIMTEIKAACFRRVLAGKRALRALIRKAVPCERLEDCQRECSDERRFVCEGFNYRLDPTGRSQGDCELLDVPLSRLDIRQDIVSDSEYDYYERDRNSEGPDCKGTRYYGTYSDRREDINYYPYDRRRDYDSDYFDNDDRYYYKYRRPYPDSDNDFFYYDDRRGGYKYERDDYDYDKTDNSRPDYKSYEPYLPSWYRDRNIYDRDKWYKYYEDRLKDKEYWGFKDQDETWGGYGGSYGNFGKPYPTDIPKYYPYSKPNGTKYYFFPYVEKDSNDWGRYGGSYGYGGYRDAQSNNKDSYDYWGLSKLDNGLLPPYQSKPEYTGSYLPPYDKGPDFLGIQHGYDDYIKDQCSLRMATGFRLNKGTIRKIISVPHIYECEVLCHKESDFPCSSYTFRYTLINNAPKENCHLSDRDYKDLDYYTDLEPDRDCDVYTINNRNSCVRPITKESSDCFWRVRSGQRLDQRVVRDTLTVKSIVECQLECIRSHHFTCRAFSYRYGSPSIGGAIDNCQLTDWPVYDLNPRVHFIPEIGYEIYERRSYGHGCEPHFEIGHKPIAEDKMDQLCYVGYGTQAKLLPQATKKSTWTATEAECKAECTRAREKGDFQCMSFSYRLLVPKGSANCDLSDILQRDLLSNVDYVPDPNSWLFAWDLHNPQCVSVIIVGNTIFGGEHIFQTDKEGGGIGPWNPTGRPEDTWKVYSVSGYPCKRGNYCQENKVAGFWYCEIDGPEQHSWDYCCKPDHQCGYSEGFPYQWCYVGPKRTQWRKCNERYYPYGLTDRYDNPQAPSYLPETVSNHLPPLNRPSFRPDRPPVEDHYLDPPKPGGFGQTRHWPISYLHKELPQNDSLPDIDPTFDFQKLPKARNVDKNEAIGNVIKTIQSNELKNAEYTVLTATNNASDNLPFKIPLPLNQSQESVEFGKFEPVDLLLQPNGTTTTGSNQRRERSGRTFSKGVVTKTSRPVSNASLSKSREMVST</sequence>
<feature type="compositionally biased region" description="Low complexity" evidence="1">
    <location>
        <begin position="353"/>
        <end position="362"/>
    </location>
</feature>
<feature type="compositionally biased region" description="Basic and acidic residues" evidence="1">
    <location>
        <begin position="323"/>
        <end position="332"/>
    </location>
</feature>
<keyword evidence="2" id="KW-0732">Signal</keyword>
<dbReference type="InterPro" id="IPR052774">
    <property type="entry name" value="Celegans_DevNeuronal_Protein"/>
</dbReference>
<proteinExistence type="predicted"/>
<evidence type="ECO:0000256" key="1">
    <source>
        <dbReference type="SAM" id="MobiDB-lite"/>
    </source>
</evidence>
<organism evidence="4">
    <name type="scientific">Photinus pyralis</name>
    <name type="common">Common eastern firefly</name>
    <name type="synonym">Lampyris pyralis</name>
    <dbReference type="NCBI Taxonomy" id="7054"/>
    <lineage>
        <taxon>Eukaryota</taxon>
        <taxon>Metazoa</taxon>
        <taxon>Ecdysozoa</taxon>
        <taxon>Arthropoda</taxon>
        <taxon>Hexapoda</taxon>
        <taxon>Insecta</taxon>
        <taxon>Pterygota</taxon>
        <taxon>Neoptera</taxon>
        <taxon>Endopterygota</taxon>
        <taxon>Coleoptera</taxon>
        <taxon>Polyphaga</taxon>
        <taxon>Elateriformia</taxon>
        <taxon>Elateroidea</taxon>
        <taxon>Lampyridae</taxon>
        <taxon>Lampyrinae</taxon>
        <taxon>Photinus</taxon>
    </lineage>
</organism>
<feature type="compositionally biased region" description="Polar residues" evidence="1">
    <location>
        <begin position="141"/>
        <end position="152"/>
    </location>
</feature>
<feature type="region of interest" description="Disordered" evidence="1">
    <location>
        <begin position="1449"/>
        <end position="1497"/>
    </location>
</feature>
<dbReference type="CDD" id="cd01099">
    <property type="entry name" value="PAN_AP_HGF"/>
    <property type="match status" value="4"/>
</dbReference>
<protein>
    <recommendedName>
        <fullName evidence="3">Apple domain-containing protein</fullName>
    </recommendedName>
</protein>
<evidence type="ECO:0000313" key="4">
    <source>
        <dbReference type="EMBL" id="JAV91126.1"/>
    </source>
</evidence>
<feature type="compositionally biased region" description="Polar residues" evidence="1">
    <location>
        <begin position="1452"/>
        <end position="1461"/>
    </location>
</feature>
<dbReference type="EMBL" id="GEZM01016844">
    <property type="protein sequence ID" value="JAV91126.1"/>
    <property type="molecule type" value="Transcribed_RNA"/>
</dbReference>
<dbReference type="PANTHER" id="PTHR47327:SF13">
    <property type="entry name" value="APPLE DOMAIN-CONTAINING PROTEIN"/>
    <property type="match status" value="1"/>
</dbReference>
<name>A0A1Y1N456_PHOPY</name>
<reference evidence="4" key="1">
    <citation type="journal article" date="2016" name="Sci. Rep.">
        <title>Molecular characterization of firefly nuptial gifts: a multi-omics approach sheds light on postcopulatory sexual selection.</title>
        <authorList>
            <person name="Al-Wathiqui N."/>
            <person name="Fallon T.R."/>
            <person name="South A."/>
            <person name="Weng J.K."/>
            <person name="Lewis S.M."/>
        </authorList>
    </citation>
    <scope>NUCLEOTIDE SEQUENCE</scope>
</reference>
<dbReference type="GO" id="GO:0009653">
    <property type="term" value="P:anatomical structure morphogenesis"/>
    <property type="evidence" value="ECO:0007669"/>
    <property type="project" value="TreeGrafter"/>
</dbReference>
<evidence type="ECO:0000256" key="2">
    <source>
        <dbReference type="SAM" id="SignalP"/>
    </source>
</evidence>
<feature type="domain" description="Apple" evidence="3">
    <location>
        <begin position="876"/>
        <end position="962"/>
    </location>
</feature>
<dbReference type="SUPFAM" id="SSF57414">
    <property type="entry name" value="Hairpin loop containing domain-like"/>
    <property type="match status" value="3"/>
</dbReference>